<evidence type="ECO:0000313" key="3">
    <source>
        <dbReference type="Proteomes" id="UP000308054"/>
    </source>
</evidence>
<dbReference type="EMBL" id="SRXW01000001">
    <property type="protein sequence ID" value="TGY89738.1"/>
    <property type="molecule type" value="Genomic_DNA"/>
</dbReference>
<protein>
    <submittedName>
        <fullName evidence="2">Acyltransferase</fullName>
    </submittedName>
</protein>
<dbReference type="AlphaFoldDB" id="A0A4S2H314"/>
<sequence length="287" mass="31671">MSRHEDTGAETERHIVDQLIRERAPGLSASPVWPLVKPPLYALLNYQGAREMADDIADMDAYEALDHASDLLELDLSVEAVGCVPRQGACLVVVNHPTGIADGIALYDALKGRRPDVAFFANEDAERICPGLGEAVVPVVWPPEERTMETSKETLRQALEMIGDERAIVIFPAGAIARMREGELREEPWEATFVSLAGKHGVDIVPAHLSGPYSRLFNIFDRFSEELRDVTLFHEFLNKKGERFELEFGAPIDAGEIGQGDEDAVSERLRCFVQDDLPGHPGKAFAP</sequence>
<dbReference type="GO" id="GO:0016746">
    <property type="term" value="F:acyltransferase activity"/>
    <property type="evidence" value="ECO:0007669"/>
    <property type="project" value="UniProtKB-KW"/>
</dbReference>
<dbReference type="Pfam" id="PF01553">
    <property type="entry name" value="Acyltransferase"/>
    <property type="match status" value="1"/>
</dbReference>
<evidence type="ECO:0000259" key="1">
    <source>
        <dbReference type="SMART" id="SM00563"/>
    </source>
</evidence>
<dbReference type="SMART" id="SM00563">
    <property type="entry name" value="PlsC"/>
    <property type="match status" value="1"/>
</dbReference>
<feature type="domain" description="Phospholipid/glycerol acyltransferase" evidence="1">
    <location>
        <begin position="90"/>
        <end position="212"/>
    </location>
</feature>
<accession>A0A4S2H314</accession>
<comment type="caution">
    <text evidence="2">The sequence shown here is derived from an EMBL/GenBank/DDBJ whole genome shotgun (WGS) entry which is preliminary data.</text>
</comment>
<keyword evidence="2" id="KW-0808">Transferase</keyword>
<evidence type="ECO:0000313" key="2">
    <source>
        <dbReference type="EMBL" id="TGY89738.1"/>
    </source>
</evidence>
<dbReference type="Proteomes" id="UP000308054">
    <property type="component" value="Unassembled WGS sequence"/>
</dbReference>
<gene>
    <name evidence="2" type="ORF">E5163_00930</name>
</gene>
<keyword evidence="3" id="KW-1185">Reference proteome</keyword>
<reference evidence="2 3" key="1">
    <citation type="journal article" date="2017" name="Int. J. Syst. Evol. Microbiol.">
        <title>Marinicauda algicola sp. nov., isolated from a marine red alga Rhodosorus marinus.</title>
        <authorList>
            <person name="Jeong S.E."/>
            <person name="Jeon S.H."/>
            <person name="Chun B.H."/>
            <person name="Kim D.W."/>
            <person name="Jeon C.O."/>
        </authorList>
    </citation>
    <scope>NUCLEOTIDE SEQUENCE [LARGE SCALE GENOMIC DNA]</scope>
    <source>
        <strain evidence="2 3">JCM 31718</strain>
    </source>
</reference>
<dbReference type="InterPro" id="IPR002123">
    <property type="entry name" value="Plipid/glycerol_acylTrfase"/>
</dbReference>
<dbReference type="SUPFAM" id="SSF69593">
    <property type="entry name" value="Glycerol-3-phosphate (1)-acyltransferase"/>
    <property type="match status" value="1"/>
</dbReference>
<keyword evidence="2" id="KW-0012">Acyltransferase</keyword>
<organism evidence="2 3">
    <name type="scientific">Marinicauda algicola</name>
    <dbReference type="NCBI Taxonomy" id="2029849"/>
    <lineage>
        <taxon>Bacteria</taxon>
        <taxon>Pseudomonadati</taxon>
        <taxon>Pseudomonadota</taxon>
        <taxon>Alphaproteobacteria</taxon>
        <taxon>Maricaulales</taxon>
        <taxon>Maricaulaceae</taxon>
        <taxon>Marinicauda</taxon>
    </lineage>
</organism>
<proteinExistence type="predicted"/>
<name>A0A4S2H314_9PROT</name>
<dbReference type="OrthoDB" id="1113830at2"/>